<keyword evidence="3" id="KW-1185">Reference proteome</keyword>
<dbReference type="AlphaFoldDB" id="A0A1V4ITU6"/>
<dbReference type="Proteomes" id="UP000190080">
    <property type="component" value="Unassembled WGS sequence"/>
</dbReference>
<dbReference type="Gene3D" id="3.40.50.2020">
    <property type="match status" value="1"/>
</dbReference>
<dbReference type="InterPro" id="IPR000836">
    <property type="entry name" value="PRTase_dom"/>
</dbReference>
<keyword evidence="2" id="KW-0808">Transferase</keyword>
<proteinExistence type="inferred from homology"/>
<dbReference type="SUPFAM" id="SSF53271">
    <property type="entry name" value="PRTase-like"/>
    <property type="match status" value="1"/>
</dbReference>
<accession>A0A1V4ITU6</accession>
<sequence>MGIRISKYLKYLFDSVLEVIYGDDGKCVICGNYSNGDELCINCRKNICLELLNVKLYREKLFVQFYSCCYYDILIKELIIKLKYKCDFRAGSALVDLLRQTFDRLKLNQELFTFVPSSAEAYGRRGYNPSEFLCKKLSDAENKKTVDCLYLNKTKSDQIGLDGNERWKNLKGAFGVREIKAIKNKNILLVDDVVTTGATAFYCSKALVDAGAKSVTVLTVAKSTI</sequence>
<dbReference type="GO" id="GO:0016301">
    <property type="term" value="F:kinase activity"/>
    <property type="evidence" value="ECO:0007669"/>
    <property type="project" value="UniProtKB-KW"/>
</dbReference>
<dbReference type="EMBL" id="MZGV01000009">
    <property type="protein sequence ID" value="OPJ63442.1"/>
    <property type="molecule type" value="Genomic_DNA"/>
</dbReference>
<dbReference type="InterPro" id="IPR029057">
    <property type="entry name" value="PRTase-like"/>
</dbReference>
<organism evidence="2 3">
    <name type="scientific">Clostridium oryzae</name>
    <dbReference type="NCBI Taxonomy" id="1450648"/>
    <lineage>
        <taxon>Bacteria</taxon>
        <taxon>Bacillati</taxon>
        <taxon>Bacillota</taxon>
        <taxon>Clostridia</taxon>
        <taxon>Eubacteriales</taxon>
        <taxon>Clostridiaceae</taxon>
        <taxon>Clostridium</taxon>
    </lineage>
</organism>
<protein>
    <submittedName>
        <fullName evidence="2">Ribose-phosphate pyrophosphokinase</fullName>
    </submittedName>
</protein>
<name>A0A1V4ITU6_9CLOT</name>
<keyword evidence="2" id="KW-0418">Kinase</keyword>
<comment type="similarity">
    <text evidence="1">Belongs to the ComF/GntX family.</text>
</comment>
<dbReference type="PANTHER" id="PTHR47505">
    <property type="entry name" value="DNA UTILIZATION PROTEIN YHGH"/>
    <property type="match status" value="1"/>
</dbReference>
<dbReference type="CDD" id="cd06223">
    <property type="entry name" value="PRTases_typeI"/>
    <property type="match status" value="1"/>
</dbReference>
<comment type="caution">
    <text evidence="2">The sequence shown here is derived from an EMBL/GenBank/DDBJ whole genome shotgun (WGS) entry which is preliminary data.</text>
</comment>
<evidence type="ECO:0000313" key="2">
    <source>
        <dbReference type="EMBL" id="OPJ63442.1"/>
    </source>
</evidence>
<evidence type="ECO:0000313" key="3">
    <source>
        <dbReference type="Proteomes" id="UP000190080"/>
    </source>
</evidence>
<dbReference type="OrthoDB" id="9779910at2"/>
<dbReference type="STRING" id="1450648.CLORY_12290"/>
<dbReference type="PANTHER" id="PTHR47505:SF1">
    <property type="entry name" value="DNA UTILIZATION PROTEIN YHGH"/>
    <property type="match status" value="1"/>
</dbReference>
<gene>
    <name evidence="2" type="primary">prs_1</name>
    <name evidence="2" type="ORF">CLORY_12290</name>
</gene>
<evidence type="ECO:0000256" key="1">
    <source>
        <dbReference type="ARBA" id="ARBA00008007"/>
    </source>
</evidence>
<reference evidence="2 3" key="1">
    <citation type="submission" date="2017-03" db="EMBL/GenBank/DDBJ databases">
        <title>Genome sequence of Clostridium oryzae DSM 28571.</title>
        <authorList>
            <person name="Poehlein A."/>
            <person name="Daniel R."/>
        </authorList>
    </citation>
    <scope>NUCLEOTIDE SEQUENCE [LARGE SCALE GENOMIC DNA]</scope>
    <source>
        <strain evidence="2 3">DSM 28571</strain>
    </source>
</reference>
<dbReference type="InterPro" id="IPR051910">
    <property type="entry name" value="ComF/GntX_DNA_util-trans"/>
</dbReference>
<dbReference type="RefSeq" id="WP_079422643.1">
    <property type="nucleotide sequence ID" value="NZ_MZGV01000009.1"/>
</dbReference>